<reference evidence="3" key="1">
    <citation type="submission" date="2016-12" db="EMBL/GenBank/DDBJ databases">
        <title>Comparative genomics of four Isosphaeraceae planctomycetes: a common pool of plasmids and glycoside hydrolase genes.</title>
        <authorList>
            <person name="Ivanova A."/>
        </authorList>
    </citation>
    <scope>NUCLEOTIDE SEQUENCE [LARGE SCALE GENOMIC DNA]</scope>
    <source>
        <strain evidence="3">PX4</strain>
    </source>
</reference>
<evidence type="ECO:0000256" key="1">
    <source>
        <dbReference type="ARBA" id="ARBA00022679"/>
    </source>
</evidence>
<dbReference type="InterPro" id="IPR044843">
    <property type="entry name" value="Trans_IPPS_bact-type"/>
</dbReference>
<dbReference type="EMBL" id="CP019082">
    <property type="protein sequence ID" value="APW63634.1"/>
    <property type="molecule type" value="Genomic_DNA"/>
</dbReference>
<accession>A0A1U7CXG5</accession>
<organism evidence="2 3">
    <name type="scientific">Paludisphaera borealis</name>
    <dbReference type="NCBI Taxonomy" id="1387353"/>
    <lineage>
        <taxon>Bacteria</taxon>
        <taxon>Pseudomonadati</taxon>
        <taxon>Planctomycetota</taxon>
        <taxon>Planctomycetia</taxon>
        <taxon>Isosphaerales</taxon>
        <taxon>Isosphaeraceae</taxon>
        <taxon>Paludisphaera</taxon>
    </lineage>
</organism>
<dbReference type="SFLD" id="SFLDS00005">
    <property type="entry name" value="Isoprenoid_Synthase_Type_I"/>
    <property type="match status" value="1"/>
</dbReference>
<dbReference type="AlphaFoldDB" id="A0A1U7CXG5"/>
<evidence type="ECO:0000313" key="3">
    <source>
        <dbReference type="Proteomes" id="UP000186309"/>
    </source>
</evidence>
<protein>
    <submittedName>
        <fullName evidence="2">All-trans-phytoene synthase</fullName>
        <ecNumber evidence="2">2.5.1.99</ecNumber>
    </submittedName>
</protein>
<dbReference type="PANTHER" id="PTHR31480">
    <property type="entry name" value="BIFUNCTIONAL LYCOPENE CYCLASE/PHYTOENE SYNTHASE"/>
    <property type="match status" value="1"/>
</dbReference>
<dbReference type="SFLD" id="SFLDG01212">
    <property type="entry name" value="Phytoene_synthase_like"/>
    <property type="match status" value="1"/>
</dbReference>
<dbReference type="InterPro" id="IPR019845">
    <property type="entry name" value="Squalene/phytoene_synthase_CS"/>
</dbReference>
<gene>
    <name evidence="2" type="primary">crtB_1</name>
    <name evidence="2" type="ORF">BSF38_05208</name>
</gene>
<dbReference type="PROSITE" id="PS01044">
    <property type="entry name" value="SQUALEN_PHYTOEN_SYN_1"/>
    <property type="match status" value="1"/>
</dbReference>
<keyword evidence="3" id="KW-1185">Reference proteome</keyword>
<dbReference type="InterPro" id="IPR002060">
    <property type="entry name" value="Squ/phyt_synthse"/>
</dbReference>
<dbReference type="SUPFAM" id="SSF48576">
    <property type="entry name" value="Terpenoid synthases"/>
    <property type="match status" value="1"/>
</dbReference>
<dbReference type="STRING" id="1387353.BSF38_05208"/>
<sequence length="301" mass="33817">MTMDETLDASYRFCGEIARREARNFYHAFRLLPPEPQRAMCALYAFMRHADDLADGDEPAAEKETALVAWRRDLDDALEGRPPAWPGLAALVDTVQRTSIPPSLLHEVIDGVEMDVVPRRFANFDELADYCHHVASAVGLCCIHIWGFDSDDGRAERLAERCGLALQLTNILRDVKEDASRGRIYLPEDDLRRFDVDPRDLLADRPSEPLRRLLTEYAGRAYAYYEEAAGLVPLVDPVGRPVLLTIVGIYQALLDEIVRRDYDVLSARASVPGWRKLAIALRSLPARYVGRNAPAKSDLVS</sequence>
<name>A0A1U7CXG5_9BACT</name>
<dbReference type="CDD" id="cd00683">
    <property type="entry name" value="Trans_IPPS_HH"/>
    <property type="match status" value="1"/>
</dbReference>
<dbReference type="Pfam" id="PF00494">
    <property type="entry name" value="SQS_PSY"/>
    <property type="match status" value="1"/>
</dbReference>
<dbReference type="Proteomes" id="UP000186309">
    <property type="component" value="Chromosome"/>
</dbReference>
<dbReference type="GO" id="GO:0016117">
    <property type="term" value="P:carotenoid biosynthetic process"/>
    <property type="evidence" value="ECO:0007669"/>
    <property type="project" value="UniProtKB-ARBA"/>
</dbReference>
<dbReference type="GO" id="GO:0004311">
    <property type="term" value="F:geranylgeranyl diphosphate synthase activity"/>
    <property type="evidence" value="ECO:0007669"/>
    <property type="project" value="InterPro"/>
</dbReference>
<dbReference type="InterPro" id="IPR033904">
    <property type="entry name" value="Trans_IPPS_HH"/>
</dbReference>
<dbReference type="EC" id="2.5.1.99" evidence="2"/>
<proteinExistence type="predicted"/>
<dbReference type="SFLD" id="SFLDG01018">
    <property type="entry name" value="Squalene/Phytoene_Synthase_Lik"/>
    <property type="match status" value="1"/>
</dbReference>
<dbReference type="InterPro" id="IPR008949">
    <property type="entry name" value="Isoprenoid_synthase_dom_sf"/>
</dbReference>
<evidence type="ECO:0000313" key="2">
    <source>
        <dbReference type="EMBL" id="APW63634.1"/>
    </source>
</evidence>
<dbReference type="KEGG" id="pbor:BSF38_05208"/>
<dbReference type="Gene3D" id="1.10.600.10">
    <property type="entry name" value="Farnesyl Diphosphate Synthase"/>
    <property type="match status" value="1"/>
</dbReference>
<keyword evidence="1 2" id="KW-0808">Transferase</keyword>
<dbReference type="GO" id="GO:0051996">
    <property type="term" value="F:squalene synthase [NAD(P)H] activity"/>
    <property type="evidence" value="ECO:0007669"/>
    <property type="project" value="InterPro"/>
</dbReference>